<dbReference type="GO" id="GO:0016791">
    <property type="term" value="F:phosphatase activity"/>
    <property type="evidence" value="ECO:0007669"/>
    <property type="project" value="InterPro"/>
</dbReference>
<comment type="cofactor">
    <cofactor evidence="10">
        <name>Zn(2+)</name>
        <dbReference type="ChEBI" id="CHEBI:29105"/>
    </cofactor>
</comment>
<feature type="active site" description="Proton donor" evidence="8">
    <location>
        <position position="10"/>
    </location>
</feature>
<dbReference type="SUPFAM" id="SSF56784">
    <property type="entry name" value="HAD-like"/>
    <property type="match status" value="1"/>
</dbReference>
<evidence type="ECO:0000256" key="4">
    <source>
        <dbReference type="ARBA" id="ARBA00022801"/>
    </source>
</evidence>
<keyword evidence="4 7" id="KW-0378">Hydrolase</keyword>
<evidence type="ECO:0000313" key="11">
    <source>
        <dbReference type="EMBL" id="TWV98752.1"/>
    </source>
</evidence>
<evidence type="ECO:0000256" key="5">
    <source>
        <dbReference type="ARBA" id="ARBA00023277"/>
    </source>
</evidence>
<keyword evidence="2 7" id="KW-0963">Cytoplasm</keyword>
<keyword evidence="12" id="KW-1185">Reference proteome</keyword>
<accession>A0A5C6LNK7</accession>
<dbReference type="InterPro" id="IPR023214">
    <property type="entry name" value="HAD_sf"/>
</dbReference>
<keyword evidence="5 7" id="KW-0119">Carbohydrate metabolism</keyword>
<feature type="site" description="Stabilizes the phosphoryl group" evidence="9">
    <location>
        <position position="50"/>
    </location>
</feature>
<comment type="caution">
    <text evidence="11">The sequence shown here is derived from an EMBL/GenBank/DDBJ whole genome shotgun (WGS) entry which is preliminary data.</text>
</comment>
<dbReference type="InterPro" id="IPR006543">
    <property type="entry name" value="Histidinol-phos"/>
</dbReference>
<dbReference type="NCBIfam" id="TIGR01656">
    <property type="entry name" value="Histidinol-ppas"/>
    <property type="match status" value="1"/>
</dbReference>
<dbReference type="GO" id="GO:0046872">
    <property type="term" value="F:metal ion binding"/>
    <property type="evidence" value="ECO:0007669"/>
    <property type="project" value="UniProtKB-KW"/>
</dbReference>
<dbReference type="RefSeq" id="WP_146306780.1">
    <property type="nucleotide sequence ID" value="NZ_VOHS01000024.1"/>
</dbReference>
<gene>
    <name evidence="11" type="ORF">FEF09_20205</name>
</gene>
<feature type="binding site" evidence="10">
    <location>
        <position position="133"/>
    </location>
    <ligand>
        <name>Mg(2+)</name>
        <dbReference type="ChEBI" id="CHEBI:18420"/>
    </ligand>
</feature>
<evidence type="ECO:0000256" key="9">
    <source>
        <dbReference type="PIRSR" id="PIRSR004682-3"/>
    </source>
</evidence>
<comment type="subcellular location">
    <subcellularLocation>
        <location evidence="1 7">Cytoplasm</location>
    </subcellularLocation>
</comment>
<feature type="binding site" evidence="10">
    <location>
        <position position="91"/>
    </location>
    <ligand>
        <name>Zn(2+)</name>
        <dbReference type="ChEBI" id="CHEBI:29105"/>
    </ligand>
</feature>
<evidence type="ECO:0000256" key="8">
    <source>
        <dbReference type="PIRSR" id="PIRSR004682-1"/>
    </source>
</evidence>
<keyword evidence="10" id="KW-0862">Zinc</keyword>
<dbReference type="PIRSF" id="PIRSF004682">
    <property type="entry name" value="GmhB"/>
    <property type="match status" value="1"/>
</dbReference>
<dbReference type="PANTHER" id="PTHR42891:SF1">
    <property type="entry name" value="D-GLYCERO-BETA-D-MANNO-HEPTOSE-1,7-BISPHOSPHATE 7-PHOSPHATASE"/>
    <property type="match status" value="1"/>
</dbReference>
<organism evidence="11 12">
    <name type="scientific">Chitinophaga pinensis</name>
    <dbReference type="NCBI Taxonomy" id="79329"/>
    <lineage>
        <taxon>Bacteria</taxon>
        <taxon>Pseudomonadati</taxon>
        <taxon>Bacteroidota</taxon>
        <taxon>Chitinophagia</taxon>
        <taxon>Chitinophagales</taxon>
        <taxon>Chitinophagaceae</taxon>
        <taxon>Chitinophaga</taxon>
    </lineage>
</organism>
<dbReference type="Pfam" id="PF13242">
    <property type="entry name" value="Hydrolase_like"/>
    <property type="match status" value="1"/>
</dbReference>
<dbReference type="GO" id="GO:0005737">
    <property type="term" value="C:cytoplasm"/>
    <property type="evidence" value="ECO:0007669"/>
    <property type="project" value="UniProtKB-SubCell"/>
</dbReference>
<proteinExistence type="inferred from homology"/>
<dbReference type="EC" id="3.1.3.-" evidence="7"/>
<dbReference type="NCBIfam" id="TIGR01662">
    <property type="entry name" value="HAD-SF-IIIA"/>
    <property type="match status" value="1"/>
</dbReference>
<reference evidence="11 12" key="1">
    <citation type="submission" date="2019-08" db="EMBL/GenBank/DDBJ databases">
        <title>Whole genome sequencing of chitin degrading bacteria Chitinophaga pinensis YS16.</title>
        <authorList>
            <person name="Singh R.P."/>
            <person name="Manchanda G."/>
            <person name="Maurya I.K."/>
            <person name="Joshi N.K."/>
            <person name="Srivastava A.K."/>
        </authorList>
    </citation>
    <scope>NUCLEOTIDE SEQUENCE [LARGE SCALE GENOMIC DNA]</scope>
    <source>
        <strain evidence="11 12">YS-16</strain>
    </source>
</reference>
<dbReference type="EMBL" id="VOHS01000024">
    <property type="protein sequence ID" value="TWV98752.1"/>
    <property type="molecule type" value="Genomic_DNA"/>
</dbReference>
<evidence type="ECO:0000313" key="12">
    <source>
        <dbReference type="Proteomes" id="UP000318815"/>
    </source>
</evidence>
<feature type="binding site" evidence="10">
    <location>
        <position position="10"/>
    </location>
    <ligand>
        <name>Mg(2+)</name>
        <dbReference type="ChEBI" id="CHEBI:18420"/>
    </ligand>
</feature>
<sequence>MKKAIFIDKDGTLIRNVPYNVDPQKITLEYGAIEGLQLLQRKGYSLIVISNQAGIAHGYFKEADMQPVISTIRQLLGDADIRLDGFYYCPHHPAGKIAGYTTSCSCRKPAPGMILKAAKESGIALRESWMIGDILHDVEAGNRAGCRSVLINNGNETVWDMNQHSKPTLIAKDLLEAAQFIANHSLTNEKVWNSYIRH</sequence>
<dbReference type="InterPro" id="IPR006549">
    <property type="entry name" value="HAD-SF_hydro_IIIA"/>
</dbReference>
<evidence type="ECO:0000256" key="3">
    <source>
        <dbReference type="ARBA" id="ARBA00022723"/>
    </source>
</evidence>
<feature type="binding site" evidence="10">
    <location>
        <position position="8"/>
    </location>
    <ligand>
        <name>Mg(2+)</name>
        <dbReference type="ChEBI" id="CHEBI:18420"/>
    </ligand>
</feature>
<evidence type="ECO:0000256" key="1">
    <source>
        <dbReference type="ARBA" id="ARBA00004496"/>
    </source>
</evidence>
<feature type="binding site" evidence="10">
    <location>
        <position position="89"/>
    </location>
    <ligand>
        <name>Zn(2+)</name>
        <dbReference type="ChEBI" id="CHEBI:29105"/>
    </ligand>
</feature>
<dbReference type="AlphaFoldDB" id="A0A5C6LNK7"/>
<dbReference type="Proteomes" id="UP000318815">
    <property type="component" value="Unassembled WGS sequence"/>
</dbReference>
<dbReference type="OrthoDB" id="9813880at2"/>
<comment type="cofactor">
    <cofactor evidence="10">
        <name>Mg(2+)</name>
        <dbReference type="ChEBI" id="CHEBI:18420"/>
    </cofactor>
</comment>
<feature type="binding site" evidence="10">
    <location>
        <position position="106"/>
    </location>
    <ligand>
        <name>Zn(2+)</name>
        <dbReference type="ChEBI" id="CHEBI:29105"/>
    </ligand>
</feature>
<dbReference type="CDD" id="cd07503">
    <property type="entry name" value="HAD_HisB-N"/>
    <property type="match status" value="1"/>
</dbReference>
<keyword evidence="10" id="KW-0460">Magnesium</keyword>
<dbReference type="InterPro" id="IPR004446">
    <property type="entry name" value="Heptose_bisP_phosphatase"/>
</dbReference>
<protein>
    <recommendedName>
        <fullName evidence="6 7">D,D-heptose 1,7-bisphosphate phosphatase</fullName>
        <ecNumber evidence="7">3.1.3.-</ecNumber>
    </recommendedName>
</protein>
<feature type="site" description="Stabilizes the phosphoryl group" evidence="9">
    <location>
        <position position="108"/>
    </location>
</feature>
<evidence type="ECO:0000256" key="7">
    <source>
        <dbReference type="PIRNR" id="PIRNR004682"/>
    </source>
</evidence>
<dbReference type="PANTHER" id="PTHR42891">
    <property type="entry name" value="D-GLYCERO-BETA-D-MANNO-HEPTOSE-1,7-BISPHOSPHATE 7-PHOSPHATASE"/>
    <property type="match status" value="1"/>
</dbReference>
<evidence type="ECO:0000256" key="10">
    <source>
        <dbReference type="PIRSR" id="PIRSR004682-4"/>
    </source>
</evidence>
<dbReference type="InterPro" id="IPR036412">
    <property type="entry name" value="HAD-like_sf"/>
</dbReference>
<comment type="similarity">
    <text evidence="7">Belongs to the gmhB family.</text>
</comment>
<keyword evidence="3 10" id="KW-0479">Metal-binding</keyword>
<evidence type="ECO:0000256" key="6">
    <source>
        <dbReference type="ARBA" id="ARBA00031828"/>
    </source>
</evidence>
<feature type="binding site" evidence="10">
    <location>
        <position position="104"/>
    </location>
    <ligand>
        <name>Zn(2+)</name>
        <dbReference type="ChEBI" id="CHEBI:29105"/>
    </ligand>
</feature>
<dbReference type="GO" id="GO:0005975">
    <property type="term" value="P:carbohydrate metabolic process"/>
    <property type="evidence" value="ECO:0007669"/>
    <property type="project" value="InterPro"/>
</dbReference>
<name>A0A5C6LNK7_9BACT</name>
<dbReference type="Gene3D" id="3.40.50.1000">
    <property type="entry name" value="HAD superfamily/HAD-like"/>
    <property type="match status" value="1"/>
</dbReference>
<feature type="site" description="Contributes to substrate recognition" evidence="9">
    <location>
        <position position="107"/>
    </location>
</feature>
<evidence type="ECO:0000256" key="2">
    <source>
        <dbReference type="ARBA" id="ARBA00022490"/>
    </source>
</evidence>
<feature type="active site" description="Nucleophile" evidence="8">
    <location>
        <position position="8"/>
    </location>
</feature>